<evidence type="ECO:0000313" key="16">
    <source>
        <dbReference type="EMBL" id="KAG9320889.1"/>
    </source>
</evidence>
<dbReference type="PANTHER" id="PTHR46480:SF1">
    <property type="entry name" value="VOLTAGE-GATED HYDROGEN CHANNEL 1"/>
    <property type="match status" value="1"/>
</dbReference>
<evidence type="ECO:0000256" key="14">
    <source>
        <dbReference type="SAM" id="Phobius"/>
    </source>
</evidence>
<dbReference type="GO" id="GO:0005886">
    <property type="term" value="C:plasma membrane"/>
    <property type="evidence" value="ECO:0007669"/>
    <property type="project" value="UniProtKB-SubCell"/>
</dbReference>
<evidence type="ECO:0000256" key="12">
    <source>
        <dbReference type="ARBA" id="ARBA00031989"/>
    </source>
</evidence>
<evidence type="ECO:0000256" key="8">
    <source>
        <dbReference type="ARBA" id="ARBA00023054"/>
    </source>
</evidence>
<keyword evidence="10 14" id="KW-0472">Membrane</keyword>
<keyword evidence="3" id="KW-0813">Transport</keyword>
<evidence type="ECO:0000256" key="11">
    <source>
        <dbReference type="ARBA" id="ARBA00023303"/>
    </source>
</evidence>
<keyword evidence="4" id="KW-1003">Cell membrane</keyword>
<sequence>MAHQQQTAYGAIPTSEADAVAVEENGDQSTLSKSRHHVGEIIESERAHVLILSLTAIDILLVILQIGASLLHLDDSKNAHWILELFAHTSLAIVSFFVVEICLKIYAFGLGYFWTGTPYGLLHLADALIIIISFLLEVFLTGAEQELGALLIIFRLWRVIKLTGTVAIETAEHTQVRVHTLEARIKTLEHDLEESQQEVQRLRAHTADQV</sequence>
<dbReference type="OrthoDB" id="427456at2759"/>
<dbReference type="Gene3D" id="1.20.120.350">
    <property type="entry name" value="Voltage-gated potassium channels. Chain C"/>
    <property type="match status" value="1"/>
</dbReference>
<evidence type="ECO:0000256" key="1">
    <source>
        <dbReference type="ARBA" id="ARBA00004651"/>
    </source>
</evidence>
<dbReference type="PANTHER" id="PTHR46480">
    <property type="entry name" value="F20B24.22"/>
    <property type="match status" value="1"/>
</dbReference>
<dbReference type="SUPFAM" id="SSF81324">
    <property type="entry name" value="Voltage-gated potassium channels"/>
    <property type="match status" value="1"/>
</dbReference>
<evidence type="ECO:0000256" key="5">
    <source>
        <dbReference type="ARBA" id="ARBA00022692"/>
    </source>
</evidence>
<dbReference type="EMBL" id="JAIFTL010000249">
    <property type="protein sequence ID" value="KAG9320889.1"/>
    <property type="molecule type" value="Genomic_DNA"/>
</dbReference>
<dbReference type="GO" id="GO:0030171">
    <property type="term" value="F:voltage-gated proton channel activity"/>
    <property type="evidence" value="ECO:0007669"/>
    <property type="project" value="InterPro"/>
</dbReference>
<dbReference type="AlphaFoldDB" id="A0A9P8CWD3"/>
<feature type="transmembrane region" description="Helical" evidence="14">
    <location>
        <begin position="120"/>
        <end position="140"/>
    </location>
</feature>
<keyword evidence="6" id="KW-0851">Voltage-gated channel</keyword>
<gene>
    <name evidence="16" type="ORF">KVV02_005825</name>
</gene>
<proteinExistence type="predicted"/>
<keyword evidence="8 13" id="KW-0175">Coiled coil</keyword>
<evidence type="ECO:0000256" key="2">
    <source>
        <dbReference type="ARBA" id="ARBA00015897"/>
    </source>
</evidence>
<dbReference type="Proteomes" id="UP000717515">
    <property type="component" value="Unassembled WGS sequence"/>
</dbReference>
<evidence type="ECO:0000256" key="9">
    <source>
        <dbReference type="ARBA" id="ARBA00023065"/>
    </source>
</evidence>
<evidence type="ECO:0000256" key="4">
    <source>
        <dbReference type="ARBA" id="ARBA00022475"/>
    </source>
</evidence>
<dbReference type="Pfam" id="PF00520">
    <property type="entry name" value="Ion_trans"/>
    <property type="match status" value="1"/>
</dbReference>
<reference evidence="16" key="1">
    <citation type="submission" date="2021-07" db="EMBL/GenBank/DDBJ databases">
        <title>Draft genome of Mortierella alpina, strain LL118, isolated from an aspen leaf litter sample.</title>
        <authorList>
            <person name="Yang S."/>
            <person name="Vinatzer B.A."/>
        </authorList>
    </citation>
    <scope>NUCLEOTIDE SEQUENCE</scope>
    <source>
        <strain evidence="16">LL118</strain>
    </source>
</reference>
<name>A0A9P8CWD3_MORAP</name>
<evidence type="ECO:0000256" key="3">
    <source>
        <dbReference type="ARBA" id="ARBA00022448"/>
    </source>
</evidence>
<dbReference type="InterPro" id="IPR005821">
    <property type="entry name" value="Ion_trans_dom"/>
</dbReference>
<feature type="transmembrane region" description="Helical" evidence="14">
    <location>
        <begin position="49"/>
        <end position="73"/>
    </location>
</feature>
<evidence type="ECO:0000256" key="7">
    <source>
        <dbReference type="ARBA" id="ARBA00022989"/>
    </source>
</evidence>
<evidence type="ECO:0000259" key="15">
    <source>
        <dbReference type="Pfam" id="PF00520"/>
    </source>
</evidence>
<comment type="subcellular location">
    <subcellularLocation>
        <location evidence="1">Cell membrane</location>
        <topology evidence="1">Multi-pass membrane protein</topology>
    </subcellularLocation>
</comment>
<organism evidence="16 17">
    <name type="scientific">Mortierella alpina</name>
    <name type="common">Oleaginous fungus</name>
    <name type="synonym">Mortierella renispora</name>
    <dbReference type="NCBI Taxonomy" id="64518"/>
    <lineage>
        <taxon>Eukaryota</taxon>
        <taxon>Fungi</taxon>
        <taxon>Fungi incertae sedis</taxon>
        <taxon>Mucoromycota</taxon>
        <taxon>Mortierellomycotina</taxon>
        <taxon>Mortierellomycetes</taxon>
        <taxon>Mortierellales</taxon>
        <taxon>Mortierellaceae</taxon>
        <taxon>Mortierella</taxon>
    </lineage>
</organism>
<dbReference type="InterPro" id="IPR027359">
    <property type="entry name" value="Volt_channel_dom_sf"/>
</dbReference>
<feature type="domain" description="Ion transport" evidence="15">
    <location>
        <begin position="59"/>
        <end position="162"/>
    </location>
</feature>
<keyword evidence="7 14" id="KW-1133">Transmembrane helix</keyword>
<keyword evidence="9" id="KW-0406">Ion transport</keyword>
<protein>
    <recommendedName>
        <fullName evidence="2">Voltage-gated hydrogen channel 1</fullName>
    </recommendedName>
    <alternativeName>
        <fullName evidence="12">Hydrogen voltage-gated channel 1</fullName>
    </alternativeName>
</protein>
<feature type="coiled-coil region" evidence="13">
    <location>
        <begin position="171"/>
        <end position="205"/>
    </location>
</feature>
<evidence type="ECO:0000256" key="13">
    <source>
        <dbReference type="SAM" id="Coils"/>
    </source>
</evidence>
<accession>A0A9P8CWD3</accession>
<comment type="caution">
    <text evidence="16">The sequence shown here is derived from an EMBL/GenBank/DDBJ whole genome shotgun (WGS) entry which is preliminary data.</text>
</comment>
<evidence type="ECO:0000313" key="17">
    <source>
        <dbReference type="Proteomes" id="UP000717515"/>
    </source>
</evidence>
<keyword evidence="5 14" id="KW-0812">Transmembrane</keyword>
<keyword evidence="11" id="KW-0407">Ion channel</keyword>
<dbReference type="GO" id="GO:0034702">
    <property type="term" value="C:monoatomic ion channel complex"/>
    <property type="evidence" value="ECO:0007669"/>
    <property type="project" value="UniProtKB-KW"/>
</dbReference>
<evidence type="ECO:0000256" key="10">
    <source>
        <dbReference type="ARBA" id="ARBA00023136"/>
    </source>
</evidence>
<feature type="transmembrane region" description="Helical" evidence="14">
    <location>
        <begin position="85"/>
        <end position="114"/>
    </location>
</feature>
<dbReference type="InterPro" id="IPR031846">
    <property type="entry name" value="Hvcn1"/>
</dbReference>
<evidence type="ECO:0000256" key="6">
    <source>
        <dbReference type="ARBA" id="ARBA00022882"/>
    </source>
</evidence>